<evidence type="ECO:0000313" key="1">
    <source>
        <dbReference type="EMBL" id="GBF57035.1"/>
    </source>
</evidence>
<organism evidence="1 2">
    <name type="scientific">Candidatus Phycosocius bacilliformis</name>
    <dbReference type="NCBI Taxonomy" id="1445552"/>
    <lineage>
        <taxon>Bacteria</taxon>
        <taxon>Pseudomonadati</taxon>
        <taxon>Pseudomonadota</taxon>
        <taxon>Alphaproteobacteria</taxon>
        <taxon>Caulobacterales</taxon>
        <taxon>Caulobacterales incertae sedis</taxon>
        <taxon>Candidatus Phycosocius</taxon>
    </lineage>
</organism>
<accession>A0A2P2E7J6</accession>
<dbReference type="AlphaFoldDB" id="A0A2P2E7J6"/>
<sequence length="97" mass="10785">MSSKIEPSEFDAYSKAETDEPFFTLLARDPIAPSLIEAWAYLRSGQIGAAEIAFKQAVDAATHIHPQMPGEAQIRSAFEVADECRQWARSKMVSGRR</sequence>
<gene>
    <name evidence="1" type="ORF">PbB2_00693</name>
</gene>
<dbReference type="EMBL" id="BFBR01000002">
    <property type="protein sequence ID" value="GBF57035.1"/>
    <property type="molecule type" value="Genomic_DNA"/>
</dbReference>
<protein>
    <submittedName>
        <fullName evidence="1">Uncharacterized protein</fullName>
    </submittedName>
</protein>
<proteinExistence type="predicted"/>
<keyword evidence="2" id="KW-1185">Reference proteome</keyword>
<name>A0A2P2E7J6_9PROT</name>
<dbReference type="Proteomes" id="UP000245086">
    <property type="component" value="Unassembled WGS sequence"/>
</dbReference>
<comment type="caution">
    <text evidence="1">The sequence shown here is derived from an EMBL/GenBank/DDBJ whole genome shotgun (WGS) entry which is preliminary data.</text>
</comment>
<evidence type="ECO:0000313" key="2">
    <source>
        <dbReference type="Proteomes" id="UP000245086"/>
    </source>
</evidence>
<reference evidence="1 2" key="1">
    <citation type="journal article" date="2018" name="Genome Announc.">
        <title>Draft Genome Sequence of "Candidatus Phycosocius bacilliformis," an Alphaproteobacterial Ectosymbiont of the Hydrocarbon-Producing Green Alga Botryococcus braunii.</title>
        <authorList>
            <person name="Tanabe Y."/>
            <person name="Yamaguchi H."/>
            <person name="Watanabe M.M."/>
        </authorList>
    </citation>
    <scope>NUCLEOTIDE SEQUENCE [LARGE SCALE GENOMIC DNA]</scope>
    <source>
        <strain evidence="1 2">BOTRYCO-2</strain>
    </source>
</reference>
<dbReference type="RefSeq" id="WP_108983929.1">
    <property type="nucleotide sequence ID" value="NZ_BFBR01000002.1"/>
</dbReference>
<dbReference type="OrthoDB" id="7385427at2"/>